<name>A0A6J4KQD1_9CHLR</name>
<feature type="region of interest" description="Disordered" evidence="1">
    <location>
        <begin position="1"/>
        <end position="55"/>
    </location>
</feature>
<feature type="compositionally biased region" description="Basic and acidic residues" evidence="1">
    <location>
        <begin position="1"/>
        <end position="10"/>
    </location>
</feature>
<reference evidence="2" key="1">
    <citation type="submission" date="2020-02" db="EMBL/GenBank/DDBJ databases">
        <authorList>
            <person name="Meier V. D."/>
        </authorList>
    </citation>
    <scope>NUCLEOTIDE SEQUENCE</scope>
    <source>
        <strain evidence="2">AVDCRST_MAG93</strain>
    </source>
</reference>
<evidence type="ECO:0000256" key="1">
    <source>
        <dbReference type="SAM" id="MobiDB-lite"/>
    </source>
</evidence>
<proteinExistence type="predicted"/>
<dbReference type="EMBL" id="CADCTR010001793">
    <property type="protein sequence ID" value="CAA9312620.1"/>
    <property type="molecule type" value="Genomic_DNA"/>
</dbReference>
<protein>
    <submittedName>
        <fullName evidence="2">Uncharacterized protein</fullName>
    </submittedName>
</protein>
<evidence type="ECO:0000313" key="2">
    <source>
        <dbReference type="EMBL" id="CAA9312620.1"/>
    </source>
</evidence>
<organism evidence="2">
    <name type="scientific">uncultured Chloroflexia bacterium</name>
    <dbReference type="NCBI Taxonomy" id="1672391"/>
    <lineage>
        <taxon>Bacteria</taxon>
        <taxon>Bacillati</taxon>
        <taxon>Chloroflexota</taxon>
        <taxon>Chloroflexia</taxon>
        <taxon>environmental samples</taxon>
    </lineage>
</organism>
<gene>
    <name evidence="2" type="ORF">AVDCRST_MAG93-5325</name>
</gene>
<sequence length="65" mass="7681">MRREVERKDTIIMQMAQRIPELEAPAEQRNGSKTASPRSDRGTVPEDSQETAEPRSWWRRFFGFE</sequence>
<dbReference type="AlphaFoldDB" id="A0A6J4KQD1"/>
<accession>A0A6J4KQD1</accession>